<feature type="region of interest" description="Disordered" evidence="3">
    <location>
        <begin position="298"/>
        <end position="653"/>
    </location>
</feature>
<dbReference type="CDD" id="cd04028">
    <property type="entry name" value="C2B_RIM1alpha"/>
    <property type="match status" value="1"/>
</dbReference>
<feature type="compositionally biased region" description="Acidic residues" evidence="3">
    <location>
        <begin position="597"/>
        <end position="606"/>
    </location>
</feature>
<evidence type="ECO:0000313" key="6">
    <source>
        <dbReference type="Proteomes" id="UP001335648"/>
    </source>
</evidence>
<evidence type="ECO:0000256" key="2">
    <source>
        <dbReference type="ARBA" id="ARBA00034103"/>
    </source>
</evidence>
<comment type="subcellular location">
    <subcellularLocation>
        <location evidence="2">Synapse</location>
    </subcellularLocation>
</comment>
<feature type="region of interest" description="Disordered" evidence="3">
    <location>
        <begin position="223"/>
        <end position="271"/>
    </location>
</feature>
<dbReference type="FunFam" id="2.60.40.150:FF:000001">
    <property type="entry name" value="Regulating synaptic membrane exocytosis 3, isoform CRA_a"/>
    <property type="match status" value="1"/>
</dbReference>
<organism evidence="5 6">
    <name type="scientific">Champsocephalus esox</name>
    <name type="common">pike icefish</name>
    <dbReference type="NCBI Taxonomy" id="159716"/>
    <lineage>
        <taxon>Eukaryota</taxon>
        <taxon>Metazoa</taxon>
        <taxon>Chordata</taxon>
        <taxon>Craniata</taxon>
        <taxon>Vertebrata</taxon>
        <taxon>Euteleostomi</taxon>
        <taxon>Actinopterygii</taxon>
        <taxon>Neopterygii</taxon>
        <taxon>Teleostei</taxon>
        <taxon>Neoteleostei</taxon>
        <taxon>Acanthomorphata</taxon>
        <taxon>Eupercaria</taxon>
        <taxon>Perciformes</taxon>
        <taxon>Notothenioidei</taxon>
        <taxon>Channichthyidae</taxon>
        <taxon>Champsocephalus</taxon>
    </lineage>
</organism>
<evidence type="ECO:0000256" key="3">
    <source>
        <dbReference type="SAM" id="MobiDB-lite"/>
    </source>
</evidence>
<feature type="compositionally biased region" description="Pro residues" evidence="3">
    <location>
        <begin position="493"/>
        <end position="511"/>
    </location>
</feature>
<feature type="compositionally biased region" description="Low complexity" evidence="3">
    <location>
        <begin position="229"/>
        <end position="238"/>
    </location>
</feature>
<feature type="region of interest" description="Disordered" evidence="3">
    <location>
        <begin position="173"/>
        <end position="199"/>
    </location>
</feature>
<evidence type="ECO:0000259" key="4">
    <source>
        <dbReference type="PROSITE" id="PS50004"/>
    </source>
</evidence>
<keyword evidence="6" id="KW-1185">Reference proteome</keyword>
<dbReference type="GO" id="GO:0042391">
    <property type="term" value="P:regulation of membrane potential"/>
    <property type="evidence" value="ECO:0007669"/>
    <property type="project" value="TreeGrafter"/>
</dbReference>
<dbReference type="Pfam" id="PF00168">
    <property type="entry name" value="C2"/>
    <property type="match status" value="1"/>
</dbReference>
<feature type="compositionally biased region" description="Polar residues" evidence="3">
    <location>
        <begin position="185"/>
        <end position="198"/>
    </location>
</feature>
<dbReference type="GO" id="GO:0042734">
    <property type="term" value="C:presynaptic membrane"/>
    <property type="evidence" value="ECO:0007669"/>
    <property type="project" value="TreeGrafter"/>
</dbReference>
<dbReference type="PANTHER" id="PTHR12157:SF15">
    <property type="entry name" value="REGULATING SYNAPTIC MEMBRANE EXOCYTOSIS PROTEIN 2"/>
    <property type="match status" value="1"/>
</dbReference>
<evidence type="ECO:0000256" key="1">
    <source>
        <dbReference type="ARBA" id="ARBA00023018"/>
    </source>
</evidence>
<evidence type="ECO:0000313" key="5">
    <source>
        <dbReference type="EMBL" id="KAK5884177.1"/>
    </source>
</evidence>
<dbReference type="InterPro" id="IPR035892">
    <property type="entry name" value="C2_domain_sf"/>
</dbReference>
<dbReference type="PROSITE" id="PS50004">
    <property type="entry name" value="C2"/>
    <property type="match status" value="1"/>
</dbReference>
<dbReference type="SUPFAM" id="SSF49562">
    <property type="entry name" value="C2 domain (Calcium/lipid-binding domain, CaLB)"/>
    <property type="match status" value="1"/>
</dbReference>
<dbReference type="GO" id="GO:0048791">
    <property type="term" value="P:calcium ion-regulated exocytosis of neurotransmitter"/>
    <property type="evidence" value="ECO:0007669"/>
    <property type="project" value="TreeGrafter"/>
</dbReference>
<dbReference type="InterPro" id="IPR000008">
    <property type="entry name" value="C2_dom"/>
</dbReference>
<feature type="domain" description="C2" evidence="4">
    <location>
        <begin position="728"/>
        <end position="847"/>
    </location>
</feature>
<name>A0AAN8BGH1_9TELE</name>
<dbReference type="Gene3D" id="2.60.40.150">
    <property type="entry name" value="C2 domain"/>
    <property type="match status" value="1"/>
</dbReference>
<dbReference type="AlphaFoldDB" id="A0AAN8BGH1"/>
<dbReference type="PANTHER" id="PTHR12157">
    <property type="entry name" value="REGULATING SYNAPTIC MEMBRANE EXOCYTOSIS PROTEIN"/>
    <property type="match status" value="1"/>
</dbReference>
<feature type="compositionally biased region" description="Low complexity" evidence="3">
    <location>
        <begin position="118"/>
        <end position="130"/>
    </location>
</feature>
<keyword evidence="1" id="KW-0770">Synapse</keyword>
<dbReference type="GO" id="GO:0048167">
    <property type="term" value="P:regulation of synaptic plasticity"/>
    <property type="evidence" value="ECO:0007669"/>
    <property type="project" value="TreeGrafter"/>
</dbReference>
<protein>
    <recommendedName>
        <fullName evidence="4">C2 domain-containing protein</fullName>
    </recommendedName>
</protein>
<dbReference type="GO" id="GO:0048788">
    <property type="term" value="C:cytoskeleton of presynaptic active zone"/>
    <property type="evidence" value="ECO:0007669"/>
    <property type="project" value="TreeGrafter"/>
</dbReference>
<gene>
    <name evidence="5" type="ORF">CesoFtcFv8_020432</name>
</gene>
<dbReference type="SMART" id="SM00239">
    <property type="entry name" value="C2"/>
    <property type="match status" value="1"/>
</dbReference>
<reference evidence="5 6" key="1">
    <citation type="journal article" date="2023" name="Mol. Biol. Evol.">
        <title>Genomics of Secondarily Temperate Adaptation in the Only Non-Antarctic Icefish.</title>
        <authorList>
            <person name="Rivera-Colon A.G."/>
            <person name="Rayamajhi N."/>
            <person name="Minhas B.F."/>
            <person name="Madrigal G."/>
            <person name="Bilyk K.T."/>
            <person name="Yoon V."/>
            <person name="Hune M."/>
            <person name="Gregory S."/>
            <person name="Cheng C.H.C."/>
            <person name="Catchen J.M."/>
        </authorList>
    </citation>
    <scope>NUCLEOTIDE SEQUENCE [LARGE SCALE GENOMIC DNA]</scope>
    <source>
        <strain evidence="5">JC2023a</strain>
    </source>
</reference>
<dbReference type="EMBL" id="JAULUE010002061">
    <property type="protein sequence ID" value="KAK5884177.1"/>
    <property type="molecule type" value="Genomic_DNA"/>
</dbReference>
<dbReference type="GO" id="GO:0050806">
    <property type="term" value="P:positive regulation of synaptic transmission"/>
    <property type="evidence" value="ECO:0007669"/>
    <property type="project" value="TreeGrafter"/>
</dbReference>
<feature type="region of interest" description="Disordered" evidence="3">
    <location>
        <begin position="110"/>
        <end position="130"/>
    </location>
</feature>
<dbReference type="Proteomes" id="UP001335648">
    <property type="component" value="Unassembled WGS sequence"/>
</dbReference>
<comment type="caution">
    <text evidence="5">The sequence shown here is derived from an EMBL/GenBank/DDBJ whole genome shotgun (WGS) entry which is preliminary data.</text>
</comment>
<proteinExistence type="predicted"/>
<sequence length="874" mass="93987">MFSSVQNRDLRERNLELTAWDQGGEELLLGEVIVQLDSALLDDQPHWYKLQLPITPLQRRGLQSAPRISELEEDGIGVVSDYRLSGRDFHSSTQSVPEQVMMASNQNARSDLVRMRSRSPSQSSPLSNPLYPLYREDAVRLLRGSGLNRASSDAGQYSSLERRSLRRMSVANSLDSPGRYLPGPNQWTNQMMNGSSEDYSQDFIPDFPYEPGTDDEEQLRVNLRGGSAGSSPTGTPAAIRRGRQLPIVPPKGPPDRAESKTPRQAAGRSERYGSLGLRSCAAGCVCSCVLVYGRRVGGAAEGPQRGRRGAAEGPQRGRRGAAEGLQRGRRGAAEGPQRGRRGAAEGPQRGRRGAAEGPQRGRRGAAEGPQRAAEGPQRGRRGAAEGPQRGRRGAAEEPQRGCRGAAEGPQRSRRGAAEGLQRGRRRGAAEGLQRGRRGAAEGLQRGRRGAAEGPQRGGVASGDEDCCSGGGESGGTAAEDPPPAAAPTTIQSLPPPEAAPPPAPEPAPQNPEPDRRAATPGGTKKEVKWEDLQDKAATGEATDLEPKVKDGLCGDIVSGDIVSGASPSVESEAGSEGPQEAAGASEGGASMKKSESMEETEDEEEPEPPKNNDDDDDDKKKRSGIGAKMMGLVGLGKKQNTQINPEEEEKKKKVIRLPVQRSVETGLAVEFKGRFTRQPSRDPDADDPKPGALIFPGVKLAADKHFSGFLENLGPAQLAGRQTLATPPMGDIQIGMVYRKERLDVEVIRARGLVGKQGTKNNTPAPYVKVYLMDNGKCVMKRRTRLARKSPDPLYQQQLQFEESPEGKVLQIIVWGDYGRMDHKSFMGCVQILLDDLDLSNMVIGWFKLFPATSLVDPALASLTNKEVEGNVNP</sequence>
<feature type="compositionally biased region" description="Low complexity" evidence="3">
    <location>
        <begin position="570"/>
        <end position="591"/>
    </location>
</feature>
<dbReference type="GO" id="GO:2000300">
    <property type="term" value="P:regulation of synaptic vesicle exocytosis"/>
    <property type="evidence" value="ECO:0007669"/>
    <property type="project" value="TreeGrafter"/>
</dbReference>
<dbReference type="GO" id="GO:0044325">
    <property type="term" value="F:transmembrane transporter binding"/>
    <property type="evidence" value="ECO:0007669"/>
    <property type="project" value="TreeGrafter"/>
</dbReference>
<accession>A0AAN8BGH1</accession>
<dbReference type="GO" id="GO:0031267">
    <property type="term" value="F:small GTPase binding"/>
    <property type="evidence" value="ECO:0007669"/>
    <property type="project" value="InterPro"/>
</dbReference>
<dbReference type="InterPro" id="IPR039032">
    <property type="entry name" value="Rim-like"/>
</dbReference>
<feature type="compositionally biased region" description="Basic and acidic residues" evidence="3">
    <location>
        <begin position="512"/>
        <end position="534"/>
    </location>
</feature>